<keyword evidence="2 4" id="KW-0378">Hydrolase</keyword>
<evidence type="ECO:0000256" key="3">
    <source>
        <dbReference type="ARBA" id="ARBA00023295"/>
    </source>
</evidence>
<evidence type="ECO:0000259" key="5">
    <source>
        <dbReference type="Pfam" id="PF00251"/>
    </source>
</evidence>
<organism evidence="7 8">
    <name type="scientific">OM182 bacterium</name>
    <dbReference type="NCBI Taxonomy" id="2510334"/>
    <lineage>
        <taxon>Bacteria</taxon>
        <taxon>Pseudomonadati</taxon>
        <taxon>Pseudomonadota</taxon>
        <taxon>Gammaproteobacteria</taxon>
        <taxon>OMG group</taxon>
        <taxon>OM182 clade</taxon>
    </lineage>
</organism>
<dbReference type="InterPro" id="IPR013189">
    <property type="entry name" value="Glyco_hydro_32_C"/>
</dbReference>
<dbReference type="GO" id="GO:0005737">
    <property type="term" value="C:cytoplasm"/>
    <property type="evidence" value="ECO:0007669"/>
    <property type="project" value="TreeGrafter"/>
</dbReference>
<dbReference type="InterPro" id="IPR013148">
    <property type="entry name" value="Glyco_hydro_32_N"/>
</dbReference>
<dbReference type="SMART" id="SM00640">
    <property type="entry name" value="Glyco_32"/>
    <property type="match status" value="1"/>
</dbReference>
<comment type="similarity">
    <text evidence="1 4">Belongs to the glycosyl hydrolase 32 family.</text>
</comment>
<comment type="caution">
    <text evidence="7">The sequence shown here is derived from an EMBL/GenBank/DDBJ whole genome shotgun (WGS) entry which is preliminary data.</text>
</comment>
<proteinExistence type="inferred from homology"/>
<protein>
    <submittedName>
        <fullName evidence="7">Glycoside hydrolase family 32 protein</fullName>
    </submittedName>
</protein>
<evidence type="ECO:0000313" key="8">
    <source>
        <dbReference type="Proteomes" id="UP000316199"/>
    </source>
</evidence>
<dbReference type="SUPFAM" id="SSF75005">
    <property type="entry name" value="Arabinanase/levansucrase/invertase"/>
    <property type="match status" value="1"/>
</dbReference>
<keyword evidence="3 4" id="KW-0326">Glycosidase</keyword>
<evidence type="ECO:0000256" key="1">
    <source>
        <dbReference type="ARBA" id="ARBA00009902"/>
    </source>
</evidence>
<name>A0A520S3A7_9GAMM</name>
<dbReference type="GO" id="GO:0004575">
    <property type="term" value="F:sucrose alpha-glucosidase activity"/>
    <property type="evidence" value="ECO:0007669"/>
    <property type="project" value="TreeGrafter"/>
</dbReference>
<accession>A0A520S3A7</accession>
<evidence type="ECO:0000256" key="2">
    <source>
        <dbReference type="ARBA" id="ARBA00022801"/>
    </source>
</evidence>
<dbReference type="PANTHER" id="PTHR42800:SF1">
    <property type="entry name" value="EXOINULINASE INUD (AFU_ORTHOLOGUE AFUA_5G00480)"/>
    <property type="match status" value="1"/>
</dbReference>
<dbReference type="InterPro" id="IPR023296">
    <property type="entry name" value="Glyco_hydro_beta-prop_sf"/>
</dbReference>
<dbReference type="Proteomes" id="UP000316199">
    <property type="component" value="Unassembled WGS sequence"/>
</dbReference>
<dbReference type="InterPro" id="IPR013320">
    <property type="entry name" value="ConA-like_dom_sf"/>
</dbReference>
<reference evidence="7 8" key="1">
    <citation type="submission" date="2019-02" db="EMBL/GenBank/DDBJ databases">
        <title>Prokaryotic population dynamics and viral predation in marine succession experiment using metagenomics: the confinement effect.</title>
        <authorList>
            <person name="Haro-Moreno J.M."/>
            <person name="Rodriguez-Valera F."/>
            <person name="Lopez-Perez M."/>
        </authorList>
    </citation>
    <scope>NUCLEOTIDE SEQUENCE [LARGE SCALE GENOMIC DNA]</scope>
    <source>
        <strain evidence="7">MED-G157</strain>
    </source>
</reference>
<evidence type="ECO:0000256" key="4">
    <source>
        <dbReference type="RuleBase" id="RU362110"/>
    </source>
</evidence>
<dbReference type="PANTHER" id="PTHR42800">
    <property type="entry name" value="EXOINULINASE INUD (AFU_ORTHOLOGUE AFUA_5G00480)"/>
    <property type="match status" value="1"/>
</dbReference>
<gene>
    <name evidence="7" type="ORF">EVA68_02700</name>
</gene>
<evidence type="ECO:0000313" key="7">
    <source>
        <dbReference type="EMBL" id="RZO76948.1"/>
    </source>
</evidence>
<dbReference type="Gene3D" id="2.115.10.20">
    <property type="entry name" value="Glycosyl hydrolase domain, family 43"/>
    <property type="match status" value="1"/>
</dbReference>
<dbReference type="CDD" id="cd18622">
    <property type="entry name" value="GH32_Inu-like"/>
    <property type="match status" value="1"/>
</dbReference>
<dbReference type="SUPFAM" id="SSF49899">
    <property type="entry name" value="Concanavalin A-like lectins/glucanases"/>
    <property type="match status" value="1"/>
</dbReference>
<sequence length="438" mass="50118">MNEYNEIHRPQIHFTAKENWINDPNGLVYCDETWHLFFQHNPKSNIWGNMTWGHAVSSDLIHWKQIEHALYPDEHGTMFSGSAVIDHENTAGFGKGAMLIFYTAAGEYVSPARPFTQCLAYSTDNGATIHKYEGNPVIGSFEKGNRDPKVIWHKDSQQWIMALYLIGNEYCLLRSSDAKTWSRFQDLTLSGVTECPDFFPLKDDAGCMRWIFWGAEGIYLIGSFDGHKFLEETGVLISEHGNNAYAAQTWSDSPDGRRIQISWMHKGLYPEMPFNHQMSIPVELSLSGSGEDVVLRRWPVKEVEKLRNNSLKLESQKIEDWKTPFEIEAAGELLDVSFSACSRSEGRLHVLIRGQSMVLDWGKRQLSFQNHSFSLDESPWIEIRLLIDKTSVEIFINKGLISASYTFLPGAYIHALTMYSDGIQEVEDIEIHELEPIW</sequence>
<dbReference type="GO" id="GO:0005987">
    <property type="term" value="P:sucrose catabolic process"/>
    <property type="evidence" value="ECO:0007669"/>
    <property type="project" value="TreeGrafter"/>
</dbReference>
<dbReference type="Gene3D" id="2.60.120.560">
    <property type="entry name" value="Exo-inulinase, domain 1"/>
    <property type="match status" value="1"/>
</dbReference>
<feature type="domain" description="Glycosyl hydrolase family 32 N-terminal" evidence="5">
    <location>
        <begin position="13"/>
        <end position="294"/>
    </location>
</feature>
<dbReference type="InterPro" id="IPR001362">
    <property type="entry name" value="Glyco_hydro_32"/>
</dbReference>
<dbReference type="AlphaFoldDB" id="A0A520S3A7"/>
<dbReference type="EMBL" id="SHAG01000006">
    <property type="protein sequence ID" value="RZO76948.1"/>
    <property type="molecule type" value="Genomic_DNA"/>
</dbReference>
<evidence type="ECO:0000259" key="6">
    <source>
        <dbReference type="Pfam" id="PF08244"/>
    </source>
</evidence>
<dbReference type="Pfam" id="PF08244">
    <property type="entry name" value="Glyco_hydro_32C"/>
    <property type="match status" value="1"/>
</dbReference>
<feature type="domain" description="Glycosyl hydrolase family 32 C-terminal" evidence="6">
    <location>
        <begin position="379"/>
        <end position="433"/>
    </location>
</feature>
<dbReference type="Pfam" id="PF00251">
    <property type="entry name" value="Glyco_hydro_32N"/>
    <property type="match status" value="1"/>
</dbReference>